<dbReference type="AlphaFoldDB" id="A0A9W8BJP8"/>
<keyword evidence="1" id="KW-0175">Coiled coil</keyword>
<dbReference type="OrthoDB" id="5549316at2759"/>
<gene>
    <name evidence="3" type="ORF">H4R26_002995</name>
</gene>
<feature type="compositionally biased region" description="Polar residues" evidence="2">
    <location>
        <begin position="27"/>
        <end position="37"/>
    </location>
</feature>
<dbReference type="Proteomes" id="UP001150907">
    <property type="component" value="Unassembled WGS sequence"/>
</dbReference>
<feature type="region of interest" description="Disordered" evidence="2">
    <location>
        <begin position="1"/>
        <end position="84"/>
    </location>
</feature>
<proteinExistence type="predicted"/>
<feature type="coiled-coil region" evidence="1">
    <location>
        <begin position="101"/>
        <end position="135"/>
    </location>
</feature>
<feature type="compositionally biased region" description="Polar residues" evidence="2">
    <location>
        <begin position="59"/>
        <end position="76"/>
    </location>
</feature>
<comment type="caution">
    <text evidence="3">The sequence shown here is derived from an EMBL/GenBank/DDBJ whole genome shotgun (WGS) entry which is preliminary data.</text>
</comment>
<evidence type="ECO:0000256" key="2">
    <source>
        <dbReference type="SAM" id="MobiDB-lite"/>
    </source>
</evidence>
<name>A0A9W8BJP8_9FUNG</name>
<evidence type="ECO:0000256" key="1">
    <source>
        <dbReference type="SAM" id="Coils"/>
    </source>
</evidence>
<evidence type="ECO:0000313" key="4">
    <source>
        <dbReference type="Proteomes" id="UP001150907"/>
    </source>
</evidence>
<evidence type="ECO:0000313" key="3">
    <source>
        <dbReference type="EMBL" id="KAJ2003584.1"/>
    </source>
</evidence>
<dbReference type="Gene3D" id="6.10.140.1020">
    <property type="match status" value="1"/>
</dbReference>
<organism evidence="3 4">
    <name type="scientific">Coemansia thaxteri</name>
    <dbReference type="NCBI Taxonomy" id="2663907"/>
    <lineage>
        <taxon>Eukaryota</taxon>
        <taxon>Fungi</taxon>
        <taxon>Fungi incertae sedis</taxon>
        <taxon>Zoopagomycota</taxon>
        <taxon>Kickxellomycotina</taxon>
        <taxon>Kickxellomycetes</taxon>
        <taxon>Kickxellales</taxon>
        <taxon>Kickxellaceae</taxon>
        <taxon>Coemansia</taxon>
    </lineage>
</organism>
<accession>A0A9W8BJP8</accession>
<sequence length="215" mass="23489">MQGSKHSQSMLTKPFKSPARKHPTRVADTSSTPTGASQKKRPAPPPDTEPLPLRKLTVGTPTPSNKRQRLPQTTGISAKRQPRKLSVRGLPPRFSLRDEEALALVQEKNGVLRELAKAKEEVALLERALTLSEKKEASVVNGLIAKWQIACSAASNNLFDLLKPMMEAQRQASQLGFDYGDPGGRGSESEAAAAADEDIDIPYMLRRLGIDPELF</sequence>
<dbReference type="EMBL" id="JANBQF010000211">
    <property type="protein sequence ID" value="KAJ2003584.1"/>
    <property type="molecule type" value="Genomic_DNA"/>
</dbReference>
<keyword evidence="4" id="KW-1185">Reference proteome</keyword>
<reference evidence="3" key="1">
    <citation type="submission" date="2022-07" db="EMBL/GenBank/DDBJ databases">
        <title>Phylogenomic reconstructions and comparative analyses of Kickxellomycotina fungi.</title>
        <authorList>
            <person name="Reynolds N.K."/>
            <person name="Stajich J.E."/>
            <person name="Barry K."/>
            <person name="Grigoriev I.V."/>
            <person name="Crous P."/>
            <person name="Smith M.E."/>
        </authorList>
    </citation>
    <scope>NUCLEOTIDE SEQUENCE</scope>
    <source>
        <strain evidence="3">IMI 214461</strain>
    </source>
</reference>
<protein>
    <submittedName>
        <fullName evidence="3">Uncharacterized protein</fullName>
    </submittedName>
</protein>
<feature type="compositionally biased region" description="Polar residues" evidence="2">
    <location>
        <begin position="1"/>
        <end position="11"/>
    </location>
</feature>